<evidence type="ECO:0000313" key="2">
    <source>
        <dbReference type="Proteomes" id="UP000499080"/>
    </source>
</evidence>
<organism evidence="1 2">
    <name type="scientific">Araneus ventricosus</name>
    <name type="common">Orbweaver spider</name>
    <name type="synonym">Epeira ventricosa</name>
    <dbReference type="NCBI Taxonomy" id="182803"/>
    <lineage>
        <taxon>Eukaryota</taxon>
        <taxon>Metazoa</taxon>
        <taxon>Ecdysozoa</taxon>
        <taxon>Arthropoda</taxon>
        <taxon>Chelicerata</taxon>
        <taxon>Arachnida</taxon>
        <taxon>Araneae</taxon>
        <taxon>Araneomorphae</taxon>
        <taxon>Entelegynae</taxon>
        <taxon>Araneoidea</taxon>
        <taxon>Araneidae</taxon>
        <taxon>Araneus</taxon>
    </lineage>
</organism>
<dbReference type="Proteomes" id="UP000499080">
    <property type="component" value="Unassembled WGS sequence"/>
</dbReference>
<dbReference type="AlphaFoldDB" id="A0A4Y2DG73"/>
<protein>
    <submittedName>
        <fullName evidence="1">Uncharacterized protein</fullName>
    </submittedName>
</protein>
<dbReference type="EMBL" id="BGPR01000363">
    <property type="protein sequence ID" value="GBM15803.1"/>
    <property type="molecule type" value="Genomic_DNA"/>
</dbReference>
<comment type="caution">
    <text evidence="1">The sequence shown here is derived from an EMBL/GenBank/DDBJ whole genome shotgun (WGS) entry which is preliminary data.</text>
</comment>
<sequence length="119" mass="13304">MLESNAVANELPRTAEFYHGKSIFFTGAAGFVGSRPERKGVTGRDHVCKRWCPEFEVNANSNSSLNTNLKCLKLEEACNDSIRSQEKYNDESKSPTYVIIDTNALTGLFKNQLCNTCNF</sequence>
<proteinExistence type="predicted"/>
<keyword evidence="2" id="KW-1185">Reference proteome</keyword>
<reference evidence="1 2" key="1">
    <citation type="journal article" date="2019" name="Sci. Rep.">
        <title>Orb-weaving spider Araneus ventricosus genome elucidates the spidroin gene catalogue.</title>
        <authorList>
            <person name="Kono N."/>
            <person name="Nakamura H."/>
            <person name="Ohtoshi R."/>
            <person name="Moran D.A.P."/>
            <person name="Shinohara A."/>
            <person name="Yoshida Y."/>
            <person name="Fujiwara M."/>
            <person name="Mori M."/>
            <person name="Tomita M."/>
            <person name="Arakawa K."/>
        </authorList>
    </citation>
    <scope>NUCLEOTIDE SEQUENCE [LARGE SCALE GENOMIC DNA]</scope>
</reference>
<evidence type="ECO:0000313" key="1">
    <source>
        <dbReference type="EMBL" id="GBM15803.1"/>
    </source>
</evidence>
<accession>A0A4Y2DG73</accession>
<name>A0A4Y2DG73_ARAVE</name>
<gene>
    <name evidence="1" type="ORF">AVEN_262954_1</name>
</gene>